<sequence length="196" mass="22093">MKKYIPVFICLFLTLIFLVISMDSRENKHINTYPNLPAPIGVEKILITSAGQAPEGTILLSIAENLNLDADYRPRALSTDLYDYQSVVIVLGYSANGLAHTPRSFQEEIVRTKHLVMEANRKGLPIILTCLSGQYRADGNTWKLFEKIVPFADYYIGLKETKNVSKLLNTLKTHHVPSTLVNQLADIQIPFNSVFR</sequence>
<evidence type="ECO:0000313" key="2">
    <source>
        <dbReference type="EMBL" id="GGG67049.1"/>
    </source>
</evidence>
<evidence type="ECO:0000259" key="1">
    <source>
        <dbReference type="Pfam" id="PF19823"/>
    </source>
</evidence>
<accession>A0A917H487</accession>
<reference evidence="2" key="2">
    <citation type="submission" date="2020-09" db="EMBL/GenBank/DDBJ databases">
        <authorList>
            <person name="Sun Q."/>
            <person name="Zhou Y."/>
        </authorList>
    </citation>
    <scope>NUCLEOTIDE SEQUENCE</scope>
    <source>
        <strain evidence="2">CGMCC 1.12754</strain>
    </source>
</reference>
<comment type="caution">
    <text evidence="2">The sequence shown here is derived from an EMBL/GenBank/DDBJ whole genome shotgun (WGS) entry which is preliminary data.</text>
</comment>
<dbReference type="RefSeq" id="WP_188454098.1">
    <property type="nucleotide sequence ID" value="NZ_BMFR01000002.1"/>
</dbReference>
<protein>
    <recommendedName>
        <fullName evidence="1">DUF6305 domain-containing protein</fullName>
    </recommendedName>
</protein>
<dbReference type="EMBL" id="BMFR01000002">
    <property type="protein sequence ID" value="GGG67049.1"/>
    <property type="molecule type" value="Genomic_DNA"/>
</dbReference>
<gene>
    <name evidence="2" type="ORF">GCM10011398_08440</name>
</gene>
<dbReference type="AlphaFoldDB" id="A0A917H487"/>
<evidence type="ECO:0000313" key="3">
    <source>
        <dbReference type="Proteomes" id="UP000622860"/>
    </source>
</evidence>
<dbReference type="Pfam" id="PF19823">
    <property type="entry name" value="DUF6305"/>
    <property type="match status" value="1"/>
</dbReference>
<reference evidence="2" key="1">
    <citation type="journal article" date="2014" name="Int. J. Syst. Evol. Microbiol.">
        <title>Complete genome sequence of Corynebacterium casei LMG S-19264T (=DSM 44701T), isolated from a smear-ripened cheese.</title>
        <authorList>
            <consortium name="US DOE Joint Genome Institute (JGI-PGF)"/>
            <person name="Walter F."/>
            <person name="Albersmeier A."/>
            <person name="Kalinowski J."/>
            <person name="Ruckert C."/>
        </authorList>
    </citation>
    <scope>NUCLEOTIDE SEQUENCE</scope>
    <source>
        <strain evidence="2">CGMCC 1.12754</strain>
    </source>
</reference>
<dbReference type="Proteomes" id="UP000622860">
    <property type="component" value="Unassembled WGS sequence"/>
</dbReference>
<dbReference type="InterPro" id="IPR046272">
    <property type="entry name" value="DUF6305"/>
</dbReference>
<feature type="domain" description="DUF6305" evidence="1">
    <location>
        <begin position="43"/>
        <end position="195"/>
    </location>
</feature>
<name>A0A917H487_9BACI</name>
<keyword evidence="3" id="KW-1185">Reference proteome</keyword>
<organism evidence="2 3">
    <name type="scientific">Virgibacillus oceani</name>
    <dbReference type="NCBI Taxonomy" id="1479511"/>
    <lineage>
        <taxon>Bacteria</taxon>
        <taxon>Bacillati</taxon>
        <taxon>Bacillota</taxon>
        <taxon>Bacilli</taxon>
        <taxon>Bacillales</taxon>
        <taxon>Bacillaceae</taxon>
        <taxon>Virgibacillus</taxon>
    </lineage>
</organism>
<proteinExistence type="predicted"/>